<feature type="compositionally biased region" description="Basic and acidic residues" evidence="1">
    <location>
        <begin position="807"/>
        <end position="819"/>
    </location>
</feature>
<proteinExistence type="predicted"/>
<dbReference type="Pfam" id="PF03644">
    <property type="entry name" value="Glyco_hydro_85"/>
    <property type="match status" value="1"/>
</dbReference>
<evidence type="ECO:0000256" key="1">
    <source>
        <dbReference type="SAM" id="MobiDB-lite"/>
    </source>
</evidence>
<feature type="compositionally biased region" description="Pro residues" evidence="1">
    <location>
        <begin position="90"/>
        <end position="104"/>
    </location>
</feature>
<dbReference type="GO" id="GO:0033925">
    <property type="term" value="F:mannosyl-glycoprotein endo-beta-N-acetylglucosaminidase activity"/>
    <property type="evidence" value="ECO:0007669"/>
    <property type="project" value="UniProtKB-EC"/>
</dbReference>
<feature type="domain" description="Cytosolic endo-beta-N-acetylglucosaminidase TIM barrel" evidence="2">
    <location>
        <begin position="180"/>
        <end position="429"/>
    </location>
</feature>
<name>A0A835Y6J9_9CHLO</name>
<gene>
    <name evidence="3" type="ORF">HYH03_004736</name>
</gene>
<evidence type="ECO:0000259" key="2">
    <source>
        <dbReference type="Pfam" id="PF03644"/>
    </source>
</evidence>
<dbReference type="PANTHER" id="PTHR13246">
    <property type="entry name" value="ENDO BETA N-ACETYLGLUCOSAMINIDASE"/>
    <property type="match status" value="1"/>
</dbReference>
<feature type="compositionally biased region" description="Acidic residues" evidence="1">
    <location>
        <begin position="856"/>
        <end position="868"/>
    </location>
</feature>
<reference evidence="3" key="1">
    <citation type="journal article" date="2020" name="bioRxiv">
        <title>Comparative genomics of Chlamydomonas.</title>
        <authorList>
            <person name="Craig R.J."/>
            <person name="Hasan A.R."/>
            <person name="Ness R.W."/>
            <person name="Keightley P.D."/>
        </authorList>
    </citation>
    <scope>NUCLEOTIDE SEQUENCE</scope>
    <source>
        <strain evidence="3">CCAP 11/70</strain>
    </source>
</reference>
<dbReference type="InterPro" id="IPR032979">
    <property type="entry name" value="ENGase"/>
</dbReference>
<evidence type="ECO:0000313" key="3">
    <source>
        <dbReference type="EMBL" id="KAG2497145.1"/>
    </source>
</evidence>
<dbReference type="GO" id="GO:0005829">
    <property type="term" value="C:cytosol"/>
    <property type="evidence" value="ECO:0007669"/>
    <property type="project" value="UniProtKB-SubCell"/>
</dbReference>
<accession>A0A835Y6J9</accession>
<dbReference type="PANTHER" id="PTHR13246:SF1">
    <property type="entry name" value="CYTOSOLIC ENDO-BETA-N-ACETYLGLUCOSAMINIDASE"/>
    <property type="match status" value="1"/>
</dbReference>
<dbReference type="Gene3D" id="3.20.20.80">
    <property type="entry name" value="Glycosidases"/>
    <property type="match status" value="1"/>
</dbReference>
<dbReference type="AlphaFoldDB" id="A0A835Y6J9"/>
<feature type="region of interest" description="Disordered" evidence="1">
    <location>
        <begin position="929"/>
        <end position="950"/>
    </location>
</feature>
<dbReference type="OrthoDB" id="284473at2759"/>
<organism evidence="3 4">
    <name type="scientific">Edaphochlamys debaryana</name>
    <dbReference type="NCBI Taxonomy" id="47281"/>
    <lineage>
        <taxon>Eukaryota</taxon>
        <taxon>Viridiplantae</taxon>
        <taxon>Chlorophyta</taxon>
        <taxon>core chlorophytes</taxon>
        <taxon>Chlorophyceae</taxon>
        <taxon>CS clade</taxon>
        <taxon>Chlamydomonadales</taxon>
        <taxon>Chlamydomonadales incertae sedis</taxon>
        <taxon>Edaphochlamys</taxon>
    </lineage>
</organism>
<sequence length="1020" mass="103831">MRVRRRSLLGLVLVGAAGVAYYVWRARKGGKSLREALQTLVPDRVKELVRKALRPNQAAASDGKANIVVTGLEAPEARPLDSVDALLAWRPPPPDPACPAPSPDADPDAPFCRTYNTPLMRPASDSTSTHASSSTSTPAHPAPAAASAASAGTGPAGPGGAQAGPLPRLLVCHDMMGGYLADRFVQGAPEPGAYRLWQWPQIDVFIYFSHRMVTLPPPGWVAAAHRNGVRVLGTFITEWEEGRSRCERLFASPAAARTAADQLAALAAHGGFEGWLVNIENGLDPALVPNVTHFVAHLRARMAAAVGPQALVIWYDAMTTEGRLAWQDGLTRLNAPFFDAADALFVNYKWTESAPAAVAAAAGSRATEVYMGVDVFGRGSYGGGKDNCPVALAAARASGLSAALFAPGWVYEEFDRATFEPRQEAFWAAIGAAWPARPGFLRRLPLASCFNGGAGRGVWLEGALVSRCAWHNLAAQDAVAQTTPLAAAGDKGLVVRPTQRLAFTGGSCLAFTGPGTAPSAATSAGALPYMLHTLYTADLPVPPAGLDLSFTHAFGDGCRLAIVLLTAPPAAAAVAAGAATVGVAVGAWGPDDGTVVDALKRAGIVAVSCPAFYAGATTTPLPDVPSSAAASIPSGQMWFTCAGHLPLVLLSPAAASGASSAAAAATAAAVVTAVGVVAYRSGGGGGGGGSGGSGPAAPAGPFCAFLGRLVIKEHRPTGPAGKGAAAADASPSLDALYVPGPLPIAHVDAPPPPASPPPPLTAACCARVHWSRPGVAAVASAAAAAATDGAASSEPGRDAGPPSAELVEGRSVESDDGWDRTTAGPTAGPTAAGSGSGGGAVGGSPVRLRKPRASDDDALGAEEEDVEGSSEGGGAGAGERLLTCELAWKPQFDEWGSPRHRCYQVWAHFNVDPAPSGGGRTPLPGVVLAPAPSPTGVKEGRKAKAGKKGNKEAESAWELLHPDWSGAVWAGEAFVARYRLVQLEVPSWARSVTLLVQPVSWEGAELGSMQPLACVGVPPT</sequence>
<feature type="region of interest" description="Disordered" evidence="1">
    <location>
        <begin position="789"/>
        <end position="877"/>
    </location>
</feature>
<comment type="caution">
    <text evidence="3">The sequence shown here is derived from an EMBL/GenBank/DDBJ whole genome shotgun (WGS) entry which is preliminary data.</text>
</comment>
<keyword evidence="4" id="KW-1185">Reference proteome</keyword>
<dbReference type="Gene3D" id="2.60.120.260">
    <property type="entry name" value="Galactose-binding domain-like"/>
    <property type="match status" value="1"/>
</dbReference>
<feature type="region of interest" description="Disordered" evidence="1">
    <location>
        <begin position="89"/>
        <end position="161"/>
    </location>
</feature>
<dbReference type="InterPro" id="IPR005201">
    <property type="entry name" value="TIM_ENGase"/>
</dbReference>
<protein>
    <recommendedName>
        <fullName evidence="2">Cytosolic endo-beta-N-acetylglucosaminidase TIM barrel domain-containing protein</fullName>
    </recommendedName>
</protein>
<evidence type="ECO:0000313" key="4">
    <source>
        <dbReference type="Proteomes" id="UP000612055"/>
    </source>
</evidence>
<feature type="compositionally biased region" description="Low complexity" evidence="1">
    <location>
        <begin position="122"/>
        <end position="153"/>
    </location>
</feature>
<feature type="compositionally biased region" description="Low complexity" evidence="1">
    <location>
        <begin position="821"/>
        <end position="833"/>
    </location>
</feature>
<dbReference type="EMBL" id="JAEHOE010000015">
    <property type="protein sequence ID" value="KAG2497145.1"/>
    <property type="molecule type" value="Genomic_DNA"/>
</dbReference>
<dbReference type="Proteomes" id="UP000612055">
    <property type="component" value="Unassembled WGS sequence"/>
</dbReference>